<dbReference type="InterPro" id="IPR035647">
    <property type="entry name" value="EFG_III/V"/>
</dbReference>
<dbReference type="NCBIfam" id="TIGR00257">
    <property type="entry name" value="IMPACT_YIGZ"/>
    <property type="match status" value="1"/>
</dbReference>
<dbReference type="InterPro" id="IPR036956">
    <property type="entry name" value="Impact_N_sf"/>
</dbReference>
<dbReference type="Proteomes" id="UP000095094">
    <property type="component" value="Unassembled WGS sequence"/>
</dbReference>
<dbReference type="Pfam" id="PF09186">
    <property type="entry name" value="DUF1949"/>
    <property type="match status" value="1"/>
</dbReference>
<dbReference type="SUPFAM" id="SSF54211">
    <property type="entry name" value="Ribosomal protein S5 domain 2-like"/>
    <property type="match status" value="1"/>
</dbReference>
<comment type="caution">
    <text evidence="4">The sequence shown here is derived from an EMBL/GenBank/DDBJ whole genome shotgun (WGS) entry which is preliminary data.</text>
</comment>
<accession>A0A1E5H6G7</accession>
<dbReference type="InterPro" id="IPR023582">
    <property type="entry name" value="Impact"/>
</dbReference>
<name>A0A1E5H6G7_9ENTE</name>
<evidence type="ECO:0000259" key="2">
    <source>
        <dbReference type="Pfam" id="PF01205"/>
    </source>
</evidence>
<dbReference type="GO" id="GO:0006446">
    <property type="term" value="P:regulation of translational initiation"/>
    <property type="evidence" value="ECO:0007669"/>
    <property type="project" value="TreeGrafter"/>
</dbReference>
<reference evidence="5" key="1">
    <citation type="submission" date="2016-09" db="EMBL/GenBank/DDBJ databases">
        <authorList>
            <person name="Gulvik C.A."/>
        </authorList>
    </citation>
    <scope>NUCLEOTIDE SEQUENCE [LARGE SCALE GENOMIC DNA]</scope>
    <source>
        <strain evidence="5">LMG 8895</strain>
    </source>
</reference>
<dbReference type="AlphaFoldDB" id="A0A1E5H6G7"/>
<dbReference type="Gene3D" id="3.30.230.30">
    <property type="entry name" value="Impact, N-terminal domain"/>
    <property type="match status" value="1"/>
</dbReference>
<sequence>MLERYFTIHSDGQSEIEIKKSRFICSLKRVYSEEEAKAFIAEKKKEHWKANHNCSAFVIGENNEIQRSSDDGEPSGTAGVPMLEVLKKQGLINVVAVVTRYFGGTKLGSGGLIRAYSHAVSHALNTVGLVEGKLQQEIRLQISYANLGKVQNFMEHSPYILQETRYGEQVEVICLVDEPQTEQFEAEIIEQLNGQVIIEKGACSYHEIPVVKKEQSDDI</sequence>
<dbReference type="PATRIC" id="fig|332950.4.peg.268"/>
<evidence type="ECO:0000313" key="4">
    <source>
        <dbReference type="EMBL" id="OEG20521.1"/>
    </source>
</evidence>
<dbReference type="InterPro" id="IPR020569">
    <property type="entry name" value="UPF0029_Impact_CS"/>
</dbReference>
<organism evidence="4 5">
    <name type="scientific">Enterococcus termitis</name>
    <dbReference type="NCBI Taxonomy" id="332950"/>
    <lineage>
        <taxon>Bacteria</taxon>
        <taxon>Bacillati</taxon>
        <taxon>Bacillota</taxon>
        <taxon>Bacilli</taxon>
        <taxon>Lactobacillales</taxon>
        <taxon>Enterococcaceae</taxon>
        <taxon>Enterococcus</taxon>
    </lineage>
</organism>
<dbReference type="PANTHER" id="PTHR16301:SF20">
    <property type="entry name" value="IMPACT FAMILY MEMBER YIGZ"/>
    <property type="match status" value="1"/>
</dbReference>
<dbReference type="SUPFAM" id="SSF54980">
    <property type="entry name" value="EF-G C-terminal domain-like"/>
    <property type="match status" value="1"/>
</dbReference>
<evidence type="ECO:0000259" key="3">
    <source>
        <dbReference type="Pfam" id="PF09186"/>
    </source>
</evidence>
<keyword evidence="5" id="KW-1185">Reference proteome</keyword>
<gene>
    <name evidence="4" type="ORF">BCR25_01500</name>
</gene>
<dbReference type="GO" id="GO:0005737">
    <property type="term" value="C:cytoplasm"/>
    <property type="evidence" value="ECO:0007669"/>
    <property type="project" value="TreeGrafter"/>
</dbReference>
<feature type="domain" description="Impact N-terminal" evidence="2">
    <location>
        <begin position="19"/>
        <end position="124"/>
    </location>
</feature>
<evidence type="ECO:0000313" key="5">
    <source>
        <dbReference type="Proteomes" id="UP000095094"/>
    </source>
</evidence>
<comment type="similarity">
    <text evidence="1">Belongs to the IMPACT family.</text>
</comment>
<dbReference type="InterPro" id="IPR015269">
    <property type="entry name" value="UPF0029_Impact_C"/>
</dbReference>
<dbReference type="InterPro" id="IPR001498">
    <property type="entry name" value="Impact_N"/>
</dbReference>
<dbReference type="Pfam" id="PF01205">
    <property type="entry name" value="Impact_N"/>
    <property type="match status" value="1"/>
</dbReference>
<protein>
    <submittedName>
        <fullName evidence="4">YigZ family protein</fullName>
    </submittedName>
</protein>
<evidence type="ECO:0000256" key="1">
    <source>
        <dbReference type="ARBA" id="ARBA00007665"/>
    </source>
</evidence>
<dbReference type="InterPro" id="IPR015796">
    <property type="entry name" value="Impact_YigZ-like"/>
</dbReference>
<dbReference type="Gene3D" id="3.30.70.240">
    <property type="match status" value="1"/>
</dbReference>
<dbReference type="InterPro" id="IPR020568">
    <property type="entry name" value="Ribosomal_Su5_D2-typ_SF"/>
</dbReference>
<dbReference type="OrthoDB" id="9813771at2"/>
<dbReference type="EMBL" id="MIJY01000001">
    <property type="protein sequence ID" value="OEG20521.1"/>
    <property type="molecule type" value="Genomic_DNA"/>
</dbReference>
<dbReference type="PANTHER" id="PTHR16301">
    <property type="entry name" value="IMPACT-RELATED"/>
    <property type="match status" value="1"/>
</dbReference>
<dbReference type="RefSeq" id="WP_069661831.1">
    <property type="nucleotide sequence ID" value="NZ_JBHUJJ010000001.1"/>
</dbReference>
<proteinExistence type="inferred from homology"/>
<dbReference type="PROSITE" id="PS00910">
    <property type="entry name" value="UPF0029"/>
    <property type="match status" value="1"/>
</dbReference>
<feature type="domain" description="UPF0029" evidence="3">
    <location>
        <begin position="140"/>
        <end position="195"/>
    </location>
</feature>